<evidence type="ECO:0000313" key="3">
    <source>
        <dbReference type="Proteomes" id="UP000187251"/>
    </source>
</evidence>
<dbReference type="RefSeq" id="WP_076412765.1">
    <property type="nucleotide sequence ID" value="NZ_AP028040.1"/>
</dbReference>
<proteinExistence type="predicted"/>
<dbReference type="OrthoDB" id="5493674at2"/>
<protein>
    <recommendedName>
        <fullName evidence="1">Putative Flp pilus-assembly TadG-like N-terminal domain-containing protein</fullName>
    </recommendedName>
</protein>
<dbReference type="Proteomes" id="UP000187251">
    <property type="component" value="Unassembled WGS sequence"/>
</dbReference>
<feature type="domain" description="Putative Flp pilus-assembly TadG-like N-terminal" evidence="1">
    <location>
        <begin position="16"/>
        <end position="61"/>
    </location>
</feature>
<dbReference type="AlphaFoldDB" id="A0A1R1JS46"/>
<dbReference type="InterPro" id="IPR028087">
    <property type="entry name" value="Tad_N"/>
</dbReference>
<comment type="caution">
    <text evidence="2">The sequence shown here is derived from an EMBL/GenBank/DDBJ whole genome shotgun (WGS) entry which is preliminary data.</text>
</comment>
<sequence>MNAWSKGRLVPGAQRGQALVLGLLLLAVAVASLAMLHGVGRAVEARMRLTHAADAAAYSGALAQARRLNLLAYANRTQVAHQVAMAHLVTLEASMAFTRTLAGQRRRNNPPVRLLATLFGRDVAAAYRAARAEPGTAAGLAQAYAEHDRVVHQVLAVGMASAVADLPAARARLMRLVLQDNHPTAPVPSIRMLSDGWPVYLERRDAMGHAGLRSAVEQAAQRYDFAGRRDGTRRNAVPAVAHCPQGRHTLRRRGATWLGADGRWGAVDTQSFHSLRFNRRAGCYLREYAMGWGAVLGDGSRAPSDLEHVENPPADFIAQDFWHWVRQSTTWDLHDGTGTPLANSYAVVQGQRWPGQGLPDYYELAHCCQTAPLRFAVAVKLDRNTAPKTAIMGGLFLPGADAALTVTSAAETFFARPQARADGYTELATLFRPYWQARLSPVTPAEALLARTTP</sequence>
<reference evidence="2 3" key="1">
    <citation type="submission" date="2016-09" db="EMBL/GenBank/DDBJ databases">
        <title>Phylogenomics of Achromobacter.</title>
        <authorList>
            <person name="Jeukens J."/>
            <person name="Freschi L."/>
            <person name="Vincent A.T."/>
            <person name="Emond-Rheault J.-G."/>
            <person name="Kukavica-Ibrulj I."/>
            <person name="Charette S.J."/>
            <person name="Levesque R.C."/>
        </authorList>
    </citation>
    <scope>NUCLEOTIDE SEQUENCE [LARGE SCALE GENOMIC DNA]</scope>
    <source>
        <strain evidence="2 3">AUS488</strain>
    </source>
</reference>
<gene>
    <name evidence="2" type="ORF">BIZ92_27655</name>
</gene>
<name>A0A1R1JS46_ALCXX</name>
<dbReference type="Pfam" id="PF13400">
    <property type="entry name" value="Tad"/>
    <property type="match status" value="1"/>
</dbReference>
<accession>A0A1R1JS46</accession>
<organism evidence="2 3">
    <name type="scientific">Alcaligenes xylosoxydans xylosoxydans</name>
    <name type="common">Achromobacter xylosoxidans</name>
    <dbReference type="NCBI Taxonomy" id="85698"/>
    <lineage>
        <taxon>Bacteria</taxon>
        <taxon>Pseudomonadati</taxon>
        <taxon>Pseudomonadota</taxon>
        <taxon>Betaproteobacteria</taxon>
        <taxon>Burkholderiales</taxon>
        <taxon>Alcaligenaceae</taxon>
        <taxon>Achromobacter</taxon>
    </lineage>
</organism>
<evidence type="ECO:0000259" key="1">
    <source>
        <dbReference type="Pfam" id="PF13400"/>
    </source>
</evidence>
<dbReference type="EMBL" id="MJMN01000017">
    <property type="protein sequence ID" value="OMG85147.1"/>
    <property type="molecule type" value="Genomic_DNA"/>
</dbReference>
<evidence type="ECO:0000313" key="2">
    <source>
        <dbReference type="EMBL" id="OMG85147.1"/>
    </source>
</evidence>